<keyword evidence="5" id="KW-0820">tRNA-binding</keyword>
<organism evidence="9 10">
    <name type="scientific">Candidatus Amesbacteria bacterium GW2011_GWC1_47_15</name>
    <dbReference type="NCBI Taxonomy" id="1618364"/>
    <lineage>
        <taxon>Bacteria</taxon>
        <taxon>Candidatus Amesiibacteriota</taxon>
    </lineage>
</organism>
<dbReference type="EMBL" id="LCNU01000029">
    <property type="protein sequence ID" value="KKU63234.1"/>
    <property type="molecule type" value="Genomic_DNA"/>
</dbReference>
<gene>
    <name evidence="5" type="primary">rplE</name>
    <name evidence="9" type="ORF">UX86_C0029G0005</name>
</gene>
<keyword evidence="2 5" id="KW-0689">Ribosomal protein</keyword>
<evidence type="ECO:0000256" key="4">
    <source>
        <dbReference type="ARBA" id="ARBA00035245"/>
    </source>
</evidence>
<dbReference type="NCBIfam" id="NF000585">
    <property type="entry name" value="PRK00010.1"/>
    <property type="match status" value="1"/>
</dbReference>
<evidence type="ECO:0000256" key="3">
    <source>
        <dbReference type="ARBA" id="ARBA00023274"/>
    </source>
</evidence>
<keyword evidence="5" id="KW-0699">rRNA-binding</keyword>
<comment type="caution">
    <text evidence="9">The sequence shown here is derived from an EMBL/GenBank/DDBJ whole genome shotgun (WGS) entry which is preliminary data.</text>
</comment>
<dbReference type="PIRSF" id="PIRSF002161">
    <property type="entry name" value="Ribosomal_L5"/>
    <property type="match status" value="1"/>
</dbReference>
<name>A0A0G1S154_9BACT</name>
<dbReference type="GO" id="GO:0019843">
    <property type="term" value="F:rRNA binding"/>
    <property type="evidence" value="ECO:0007669"/>
    <property type="project" value="UniProtKB-UniRule"/>
</dbReference>
<dbReference type="GO" id="GO:0003735">
    <property type="term" value="F:structural constituent of ribosome"/>
    <property type="evidence" value="ECO:0007669"/>
    <property type="project" value="InterPro"/>
</dbReference>
<dbReference type="STRING" id="1618364.UX86_C0029G0005"/>
<evidence type="ECO:0000256" key="6">
    <source>
        <dbReference type="RuleBase" id="RU003930"/>
    </source>
</evidence>
<dbReference type="Gene3D" id="3.30.1440.10">
    <property type="match status" value="1"/>
</dbReference>
<dbReference type="InterPro" id="IPR020930">
    <property type="entry name" value="Ribosomal_uL5_bac-type"/>
</dbReference>
<dbReference type="GO" id="GO:0006412">
    <property type="term" value="P:translation"/>
    <property type="evidence" value="ECO:0007669"/>
    <property type="project" value="UniProtKB-UniRule"/>
</dbReference>
<comment type="subunit">
    <text evidence="5">Part of the 50S ribosomal subunit; part of the 5S rRNA/L5/L18/L25 subcomplex. Contacts the 5S rRNA and the P site tRNA. Forms a bridge to the 30S subunit in the 70S ribosome.</text>
</comment>
<comment type="function">
    <text evidence="5">This is 1 of the proteins that bind and probably mediate the attachment of the 5S RNA into the large ribosomal subunit, where it forms part of the central protuberance. In the 70S ribosome it contacts protein S13 of the 30S subunit (bridge B1b), connecting the 2 subunits; this bridge is implicated in subunit movement. Contacts the P site tRNA; the 5S rRNA and some of its associated proteins might help stabilize positioning of ribosome-bound tRNAs.</text>
</comment>
<reference evidence="9 10" key="1">
    <citation type="journal article" date="2015" name="Nature">
        <title>rRNA introns, odd ribosomes, and small enigmatic genomes across a large radiation of phyla.</title>
        <authorList>
            <person name="Brown C.T."/>
            <person name="Hug L.A."/>
            <person name="Thomas B.C."/>
            <person name="Sharon I."/>
            <person name="Castelle C.J."/>
            <person name="Singh A."/>
            <person name="Wilkins M.J."/>
            <person name="Williams K.H."/>
            <person name="Banfield J.F."/>
        </authorList>
    </citation>
    <scope>NUCLEOTIDE SEQUENCE [LARGE SCALE GENOMIC DNA]</scope>
</reference>
<keyword evidence="3 5" id="KW-0687">Ribonucleoprotein</keyword>
<evidence type="ECO:0000256" key="5">
    <source>
        <dbReference type="HAMAP-Rule" id="MF_01333"/>
    </source>
</evidence>
<dbReference type="PANTHER" id="PTHR11994">
    <property type="entry name" value="60S RIBOSOMAL PROTEIN L11-RELATED"/>
    <property type="match status" value="1"/>
</dbReference>
<protein>
    <recommendedName>
        <fullName evidence="4 5">Large ribosomal subunit protein uL5</fullName>
    </recommendedName>
</protein>
<dbReference type="Pfam" id="PF00281">
    <property type="entry name" value="Ribosomal_L5"/>
    <property type="match status" value="1"/>
</dbReference>
<accession>A0A0G1S154</accession>
<dbReference type="InterPro" id="IPR031310">
    <property type="entry name" value="Ribosomal_uL5_N"/>
</dbReference>
<dbReference type="Proteomes" id="UP000034502">
    <property type="component" value="Unassembled WGS sequence"/>
</dbReference>
<dbReference type="HAMAP" id="MF_01333_B">
    <property type="entry name" value="Ribosomal_uL5_B"/>
    <property type="match status" value="1"/>
</dbReference>
<feature type="domain" description="Large ribosomal subunit protein uL5 N-terminal" evidence="7">
    <location>
        <begin position="24"/>
        <end position="80"/>
    </location>
</feature>
<dbReference type="InterPro" id="IPR002132">
    <property type="entry name" value="Ribosomal_uL5"/>
</dbReference>
<dbReference type="InterPro" id="IPR031309">
    <property type="entry name" value="Ribosomal_uL5_C"/>
</dbReference>
<comment type="similarity">
    <text evidence="1 5 6">Belongs to the universal ribosomal protein uL5 family.</text>
</comment>
<dbReference type="SUPFAM" id="SSF55282">
    <property type="entry name" value="RL5-like"/>
    <property type="match status" value="1"/>
</dbReference>
<dbReference type="FunFam" id="3.30.1440.10:FF:000001">
    <property type="entry name" value="50S ribosomal protein L5"/>
    <property type="match status" value="1"/>
</dbReference>
<evidence type="ECO:0000256" key="2">
    <source>
        <dbReference type="ARBA" id="ARBA00022980"/>
    </source>
</evidence>
<dbReference type="GO" id="GO:0000049">
    <property type="term" value="F:tRNA binding"/>
    <property type="evidence" value="ECO:0007669"/>
    <property type="project" value="UniProtKB-UniRule"/>
</dbReference>
<dbReference type="PATRIC" id="fig|1618364.3.peg.827"/>
<evidence type="ECO:0000313" key="10">
    <source>
        <dbReference type="Proteomes" id="UP000034502"/>
    </source>
</evidence>
<feature type="domain" description="Large ribosomal subunit protein uL5 C-terminal" evidence="8">
    <location>
        <begin position="84"/>
        <end position="177"/>
    </location>
</feature>
<evidence type="ECO:0000259" key="7">
    <source>
        <dbReference type="Pfam" id="PF00281"/>
    </source>
</evidence>
<evidence type="ECO:0000313" key="9">
    <source>
        <dbReference type="EMBL" id="KKU63234.1"/>
    </source>
</evidence>
<keyword evidence="5" id="KW-0694">RNA-binding</keyword>
<sequence length="190" mass="21374">MNALQKHYQEKVVPALMEEFSITNRMAVPKIEKIVLNIGLKEAAHDKGVLEKTTAWMTEISGQKPKLTKAKISIANFKLREGDPVGLTVTLRGKRMYDFLIKLISIALPRVRDFGGVPTTSFDSQGNYTLGLTEQIIFPEVDYSKIDRVRGLEATLVTRSGNVKIAQRLLALMGMPFKKEAERQRRKGTK</sequence>
<proteinExistence type="inferred from homology"/>
<dbReference type="AlphaFoldDB" id="A0A0G1S154"/>
<evidence type="ECO:0000259" key="8">
    <source>
        <dbReference type="Pfam" id="PF00673"/>
    </source>
</evidence>
<dbReference type="GO" id="GO:0005840">
    <property type="term" value="C:ribosome"/>
    <property type="evidence" value="ECO:0007669"/>
    <property type="project" value="UniProtKB-KW"/>
</dbReference>
<evidence type="ECO:0000256" key="1">
    <source>
        <dbReference type="ARBA" id="ARBA00008553"/>
    </source>
</evidence>
<dbReference type="Pfam" id="PF00673">
    <property type="entry name" value="Ribosomal_L5_C"/>
    <property type="match status" value="1"/>
</dbReference>
<dbReference type="GO" id="GO:1990904">
    <property type="term" value="C:ribonucleoprotein complex"/>
    <property type="evidence" value="ECO:0007669"/>
    <property type="project" value="UniProtKB-KW"/>
</dbReference>
<dbReference type="InterPro" id="IPR022803">
    <property type="entry name" value="Ribosomal_uL5_dom_sf"/>
</dbReference>